<dbReference type="Proteomes" id="UP000186685">
    <property type="component" value="Unassembled WGS sequence"/>
</dbReference>
<gene>
    <name evidence="1" type="ORF">BHV76_09190</name>
</gene>
<organism evidence="1 2">
    <name type="scientific">Phocaeicola plebeius</name>
    <dbReference type="NCBI Taxonomy" id="310297"/>
    <lineage>
        <taxon>Bacteria</taxon>
        <taxon>Pseudomonadati</taxon>
        <taxon>Bacteroidota</taxon>
        <taxon>Bacteroidia</taxon>
        <taxon>Bacteroidales</taxon>
        <taxon>Bacteroidaceae</taxon>
        <taxon>Phocaeicola</taxon>
    </lineage>
</organism>
<evidence type="ECO:0000313" key="2">
    <source>
        <dbReference type="Proteomes" id="UP000186685"/>
    </source>
</evidence>
<accession>A0A854BZA1</accession>
<protein>
    <recommendedName>
        <fullName evidence="3">ParB/Sulfiredoxin domain-containing protein</fullName>
    </recommendedName>
</protein>
<name>A0A854BZA1_9BACT</name>
<dbReference type="EMBL" id="MNQR01000026">
    <property type="protein sequence ID" value="OKZ08992.1"/>
    <property type="molecule type" value="Genomic_DNA"/>
</dbReference>
<evidence type="ECO:0000313" key="1">
    <source>
        <dbReference type="EMBL" id="OKZ08992.1"/>
    </source>
</evidence>
<evidence type="ECO:0008006" key="3">
    <source>
        <dbReference type="Google" id="ProtNLM"/>
    </source>
</evidence>
<proteinExistence type="predicted"/>
<dbReference type="CDD" id="cd16387">
    <property type="entry name" value="ParB_N_Srx"/>
    <property type="match status" value="1"/>
</dbReference>
<comment type="caution">
    <text evidence="1">The sequence shown here is derived from an EMBL/GenBank/DDBJ whole genome shotgun (WGS) entry which is preliminary data.</text>
</comment>
<dbReference type="InterPro" id="IPR036086">
    <property type="entry name" value="ParB/Sulfiredoxin_sf"/>
</dbReference>
<sequence length="280" mass="31918">MKQLVISSVELNRNFAFVKGNRQINAKAVAAKVKSIREYGQLSPITVVKGEDVYLSGGHLVDLDGNDIPDEQTENYFAVLDGQHRLMACLKLGMNLDNLVIAEPLNVEMSIVALIAEMNICTTAWKGTDYMAAPCMALEMKENEVFEFALELRRKNYPLSTISQWCLGKNTLKPRDFVNAIKEKKLPKAFENSAWYQRSINWYRVAQEKFSETFLAKKYLIGYIIDQGHEAKDPTAFYAQIEERIEQLTDEQAKLIMNPPKGLVTREQLIIDNLVEYLGR</sequence>
<dbReference type="Gene3D" id="3.90.1530.30">
    <property type="match status" value="1"/>
</dbReference>
<dbReference type="AlphaFoldDB" id="A0A854BZA1"/>
<reference evidence="1 2" key="1">
    <citation type="journal article" date="2016" name="Nat. Biotechnol.">
        <title>Measurement of bacterial replication rates in microbial communities.</title>
        <authorList>
            <person name="Brown C.T."/>
            <person name="Olm M.R."/>
            <person name="Thomas B.C."/>
            <person name="Banfield J.F."/>
        </authorList>
    </citation>
    <scope>NUCLEOTIDE SEQUENCE [LARGE SCALE GENOMIC DNA]</scope>
    <source>
        <strain evidence="1">45_130</strain>
    </source>
</reference>
<dbReference type="SUPFAM" id="SSF110849">
    <property type="entry name" value="ParB/Sulfiredoxin"/>
    <property type="match status" value="1"/>
</dbReference>